<evidence type="ECO:0000256" key="1">
    <source>
        <dbReference type="ARBA" id="ARBA00023002"/>
    </source>
</evidence>
<dbReference type="InterPro" id="IPR016167">
    <property type="entry name" value="FAD-bd_PCMH_sub1"/>
</dbReference>
<dbReference type="Gene3D" id="1.10.45.10">
    <property type="entry name" value="Vanillyl-alcohol Oxidase, Chain A, domain 4"/>
    <property type="match status" value="1"/>
</dbReference>
<dbReference type="GO" id="GO:0071949">
    <property type="term" value="F:FAD binding"/>
    <property type="evidence" value="ECO:0007669"/>
    <property type="project" value="InterPro"/>
</dbReference>
<name>A0A7K0DXG7_9NOCA</name>
<dbReference type="RefSeq" id="WP_319943759.1">
    <property type="nucleotide sequence ID" value="NZ_WEGI01000014.1"/>
</dbReference>
<dbReference type="PANTHER" id="PTHR43762:SF1">
    <property type="entry name" value="D-ARABINONO-1,4-LACTONE OXIDASE"/>
    <property type="match status" value="1"/>
</dbReference>
<dbReference type="Gene3D" id="3.30.70.2530">
    <property type="match status" value="1"/>
</dbReference>
<dbReference type="GO" id="GO:0080049">
    <property type="term" value="F:L-gulono-1,4-lactone dehydrogenase activity"/>
    <property type="evidence" value="ECO:0007669"/>
    <property type="project" value="TreeGrafter"/>
</dbReference>
<dbReference type="InterPro" id="IPR010031">
    <property type="entry name" value="FAD_lactone_oxidase-like"/>
</dbReference>
<dbReference type="InterPro" id="IPR016169">
    <property type="entry name" value="FAD-bd_PCMH_sub2"/>
</dbReference>
<dbReference type="PROSITE" id="PS51387">
    <property type="entry name" value="FAD_PCMH"/>
    <property type="match status" value="1"/>
</dbReference>
<accession>A0A7K0DXG7</accession>
<dbReference type="InterPro" id="IPR036318">
    <property type="entry name" value="FAD-bd_PCMH-like_sf"/>
</dbReference>
<dbReference type="SUPFAM" id="SSF56176">
    <property type="entry name" value="FAD-binding/transporter-associated domain-like"/>
    <property type="match status" value="1"/>
</dbReference>
<reference evidence="3 4" key="1">
    <citation type="submission" date="2019-10" db="EMBL/GenBank/DDBJ databases">
        <title>Nocardia macrotermitis sp. nov. and Nocardia aurantia sp. nov., isolated from the gut of fungus growing-termite Macrotermes natalensis.</title>
        <authorList>
            <person name="Benndorf R."/>
            <person name="Schwitalla J."/>
            <person name="Martin K."/>
            <person name="De Beer W."/>
            <person name="Kaster A.-K."/>
            <person name="Vollmers J."/>
            <person name="Poulsen M."/>
            <person name="Beemelmanns C."/>
        </authorList>
    </citation>
    <scope>NUCLEOTIDE SEQUENCE [LARGE SCALE GENOMIC DNA]</scope>
    <source>
        <strain evidence="3 4">RB56</strain>
    </source>
</reference>
<evidence type="ECO:0000313" key="3">
    <source>
        <dbReference type="EMBL" id="MQY30483.1"/>
    </source>
</evidence>
<dbReference type="PANTHER" id="PTHR43762">
    <property type="entry name" value="L-GULONOLACTONE OXIDASE"/>
    <property type="match status" value="1"/>
</dbReference>
<sequence>MTFTNWAGNVVFGARRVHRPGSVAEVARLVAGAERVRALGTGHSFNRIADTAGDLVSVAGLPRRVEIDAARSAVTVSAGLRYGEFVRTLDEAGFALPNLGSLPHISVAGAVATGTHGSGVRNGSLATAVAGLELVTADGQVAGIRRGEPDFAGMVVGLGGVGVVTAVTLDLVPAFEIAQYVYEDLPVERFTEDAAEILGAGYSVSLFTRWRTDRIDQVWLKGPHETPELLWHGASRATVAMHPVPGMPARHCTEQLGVSGPWYRRLPHFRLEFTPSSGRELQSEFFVPVECVTEAFAALDDMRDRIAPVLRIGEIRTVAGDELWLSPAAGRDSAAFHFTWIDDPAAVTPVVAAIEERLARFGARPHWGKVFTAGPDRLRGRYDRWADFARLLDGYDPAGKFRNDFLDRFFPRAGTPAPKLDTRPVGE</sequence>
<dbReference type="GO" id="GO:0050582">
    <property type="term" value="F:xylitol oxidase activity"/>
    <property type="evidence" value="ECO:0007669"/>
    <property type="project" value="UniProtKB-EC"/>
</dbReference>
<dbReference type="PIRSF" id="PIRSF000136">
    <property type="entry name" value="LGO_GLO"/>
    <property type="match status" value="1"/>
</dbReference>
<dbReference type="AlphaFoldDB" id="A0A7K0DXG7"/>
<dbReference type="EMBL" id="WEGI01000014">
    <property type="protein sequence ID" value="MQY30483.1"/>
    <property type="molecule type" value="Genomic_DNA"/>
</dbReference>
<dbReference type="GO" id="GO:0003885">
    <property type="term" value="F:D-arabinono-1,4-lactone oxidase activity"/>
    <property type="evidence" value="ECO:0007669"/>
    <property type="project" value="InterPro"/>
</dbReference>
<dbReference type="Proteomes" id="UP000431401">
    <property type="component" value="Unassembled WGS sequence"/>
</dbReference>
<gene>
    <name evidence="3" type="primary">xyoA</name>
    <name evidence="3" type="ORF">NRB56_60850</name>
</gene>
<proteinExistence type="predicted"/>
<dbReference type="Pfam" id="PF01565">
    <property type="entry name" value="FAD_binding_4"/>
    <property type="match status" value="1"/>
</dbReference>
<dbReference type="InterPro" id="IPR016171">
    <property type="entry name" value="Vanillyl_alc_oxidase_C-sub2"/>
</dbReference>
<dbReference type="InterPro" id="IPR007173">
    <property type="entry name" value="ALO_C"/>
</dbReference>
<dbReference type="Gene3D" id="3.30.70.2520">
    <property type="match status" value="1"/>
</dbReference>
<dbReference type="Gene3D" id="3.30.465.10">
    <property type="match status" value="1"/>
</dbReference>
<dbReference type="Gene3D" id="3.30.43.10">
    <property type="entry name" value="Uridine Diphospho-n-acetylenolpyruvylglucosamine Reductase, domain 2"/>
    <property type="match status" value="1"/>
</dbReference>
<dbReference type="InterPro" id="IPR006094">
    <property type="entry name" value="Oxid_FAD_bind_N"/>
</dbReference>
<feature type="domain" description="FAD-binding PCMH-type" evidence="2">
    <location>
        <begin position="10"/>
        <end position="174"/>
    </location>
</feature>
<dbReference type="Pfam" id="PF04030">
    <property type="entry name" value="ALO"/>
    <property type="match status" value="1"/>
</dbReference>
<comment type="caution">
    <text evidence="3">The sequence shown here is derived from an EMBL/GenBank/DDBJ whole genome shotgun (WGS) entry which is preliminary data.</text>
</comment>
<keyword evidence="1 3" id="KW-0560">Oxidoreductase</keyword>
<keyword evidence="4" id="KW-1185">Reference proteome</keyword>
<dbReference type="InterPro" id="IPR016166">
    <property type="entry name" value="FAD-bd_PCMH"/>
</dbReference>
<evidence type="ECO:0000259" key="2">
    <source>
        <dbReference type="PROSITE" id="PS51387"/>
    </source>
</evidence>
<dbReference type="EC" id="1.1.3.41" evidence="3"/>
<evidence type="ECO:0000313" key="4">
    <source>
        <dbReference type="Proteomes" id="UP000431401"/>
    </source>
</evidence>
<dbReference type="GO" id="GO:0016020">
    <property type="term" value="C:membrane"/>
    <property type="evidence" value="ECO:0007669"/>
    <property type="project" value="InterPro"/>
</dbReference>
<organism evidence="3 4">
    <name type="scientific">Nocardia aurantia</name>
    <dbReference type="NCBI Taxonomy" id="2585199"/>
    <lineage>
        <taxon>Bacteria</taxon>
        <taxon>Bacillati</taxon>
        <taxon>Actinomycetota</taxon>
        <taxon>Actinomycetes</taxon>
        <taxon>Mycobacteriales</taxon>
        <taxon>Nocardiaceae</taxon>
        <taxon>Nocardia</taxon>
    </lineage>
</organism>
<protein>
    <submittedName>
        <fullName evidence="3">Putative xylitol oxidase</fullName>
        <ecNumber evidence="3">1.1.3.41</ecNumber>
    </submittedName>
</protein>